<proteinExistence type="predicted"/>
<dbReference type="PATRIC" id="fig|1348663.4.peg.5456"/>
<organism evidence="1 2">
    <name type="scientific">Kitasatospora cheerisanensis KCTC 2395</name>
    <dbReference type="NCBI Taxonomy" id="1348663"/>
    <lineage>
        <taxon>Bacteria</taxon>
        <taxon>Bacillati</taxon>
        <taxon>Actinomycetota</taxon>
        <taxon>Actinomycetes</taxon>
        <taxon>Kitasatosporales</taxon>
        <taxon>Streptomycetaceae</taxon>
        <taxon>Kitasatospora</taxon>
    </lineage>
</organism>
<sequence length="180" mass="19512">MSTDGQVLRWWEALPSDTRAQVDEELRRGRHVPALKLLRDALGVSIPQGMDVIGARVELVRPPVEDGPVDPRALVRKAEALGERVLAVEAVWDGDTVHDRFVLLAVGETRDHPLEAVYASTATRHLGPDERVGGRPHVAVAAEAIGVAVARALRVPFHFAGPDEPDDRAPRWVRPGAAGC</sequence>
<accession>A0A066YNI6</accession>
<dbReference type="HOGENOM" id="CLU_1609868_0_0_11"/>
<protein>
    <submittedName>
        <fullName evidence="1">Uncharacterized protein</fullName>
    </submittedName>
</protein>
<evidence type="ECO:0000313" key="2">
    <source>
        <dbReference type="Proteomes" id="UP000027178"/>
    </source>
</evidence>
<dbReference type="RefSeq" id="WP_051653475.1">
    <property type="nucleotide sequence ID" value="NZ_KK853997.1"/>
</dbReference>
<evidence type="ECO:0000313" key="1">
    <source>
        <dbReference type="EMBL" id="KDN82722.1"/>
    </source>
</evidence>
<comment type="caution">
    <text evidence="1">The sequence shown here is derived from an EMBL/GenBank/DDBJ whole genome shotgun (WGS) entry which is preliminary data.</text>
</comment>
<dbReference type="eggNOG" id="ENOG503334K">
    <property type="taxonomic scope" value="Bacteria"/>
</dbReference>
<reference evidence="1 2" key="1">
    <citation type="submission" date="2014-05" db="EMBL/GenBank/DDBJ databases">
        <title>Draft Genome Sequence of Kitasatospora cheerisanensis KCTC 2395.</title>
        <authorList>
            <person name="Nam D.H."/>
        </authorList>
    </citation>
    <scope>NUCLEOTIDE SEQUENCE [LARGE SCALE GENOMIC DNA]</scope>
    <source>
        <strain evidence="1 2">KCTC 2395</strain>
    </source>
</reference>
<dbReference type="OrthoDB" id="3470575at2"/>
<keyword evidence="2" id="KW-1185">Reference proteome</keyword>
<dbReference type="Proteomes" id="UP000027178">
    <property type="component" value="Unassembled WGS sequence"/>
</dbReference>
<dbReference type="AlphaFoldDB" id="A0A066YNI6"/>
<dbReference type="EMBL" id="JNBY01000104">
    <property type="protein sequence ID" value="KDN82722.1"/>
    <property type="molecule type" value="Genomic_DNA"/>
</dbReference>
<gene>
    <name evidence="1" type="ORF">KCH_56370</name>
</gene>
<name>A0A066YNI6_9ACTN</name>